<dbReference type="CDD" id="cd18008">
    <property type="entry name" value="DEXDc_SHPRH-like"/>
    <property type="match status" value="1"/>
</dbReference>
<dbReference type="CDD" id="cd16449">
    <property type="entry name" value="RING-HC"/>
    <property type="match status" value="1"/>
</dbReference>
<evidence type="ECO:0000256" key="4">
    <source>
        <dbReference type="ARBA" id="ARBA00022771"/>
    </source>
</evidence>
<keyword evidence="4 9" id="KW-0863">Zinc-finger</keyword>
<feature type="compositionally biased region" description="Low complexity" evidence="10">
    <location>
        <begin position="217"/>
        <end position="249"/>
    </location>
</feature>
<dbReference type="PANTHER" id="PTHR45626">
    <property type="entry name" value="TRANSCRIPTION TERMINATION FACTOR 2-RELATED"/>
    <property type="match status" value="1"/>
</dbReference>
<feature type="compositionally biased region" description="Low complexity" evidence="10">
    <location>
        <begin position="97"/>
        <end position="110"/>
    </location>
</feature>
<feature type="compositionally biased region" description="Polar residues" evidence="10">
    <location>
        <begin position="270"/>
        <end position="296"/>
    </location>
</feature>
<evidence type="ECO:0000256" key="8">
    <source>
        <dbReference type="ARBA" id="ARBA00022840"/>
    </source>
</evidence>
<feature type="domain" description="Helicase ATP-binding" evidence="12">
    <location>
        <begin position="562"/>
        <end position="759"/>
    </location>
</feature>
<dbReference type="PROSITE" id="PS51194">
    <property type="entry name" value="HELICASE_CTER"/>
    <property type="match status" value="1"/>
</dbReference>
<dbReference type="InterPro" id="IPR049730">
    <property type="entry name" value="SNF2/RAD54-like_C"/>
</dbReference>
<keyword evidence="8" id="KW-0067">ATP-binding</keyword>
<evidence type="ECO:0000256" key="6">
    <source>
        <dbReference type="ARBA" id="ARBA00022806"/>
    </source>
</evidence>
<evidence type="ECO:0000256" key="1">
    <source>
        <dbReference type="ARBA" id="ARBA00007025"/>
    </source>
</evidence>
<dbReference type="GO" id="GO:0000724">
    <property type="term" value="P:double-strand break repair via homologous recombination"/>
    <property type="evidence" value="ECO:0007669"/>
    <property type="project" value="TreeGrafter"/>
</dbReference>
<dbReference type="Pfam" id="PF00097">
    <property type="entry name" value="zf-C3HC4"/>
    <property type="match status" value="1"/>
</dbReference>
<dbReference type="GO" id="GO:0004386">
    <property type="term" value="F:helicase activity"/>
    <property type="evidence" value="ECO:0007669"/>
    <property type="project" value="UniProtKB-KW"/>
</dbReference>
<keyword evidence="7" id="KW-0862">Zinc</keyword>
<dbReference type="InterPro" id="IPR013083">
    <property type="entry name" value="Znf_RING/FYVE/PHD"/>
</dbReference>
<evidence type="ECO:0000259" key="12">
    <source>
        <dbReference type="PROSITE" id="PS51192"/>
    </source>
</evidence>
<feature type="compositionally biased region" description="Basic and acidic residues" evidence="10">
    <location>
        <begin position="62"/>
        <end position="81"/>
    </location>
</feature>
<dbReference type="InterPro" id="IPR018957">
    <property type="entry name" value="Znf_C3HC4_RING-type"/>
</dbReference>
<dbReference type="Gene3D" id="3.30.40.10">
    <property type="entry name" value="Zinc/RING finger domain, C3HC4 (zinc finger)"/>
    <property type="match status" value="1"/>
</dbReference>
<dbReference type="PROSITE" id="PS50089">
    <property type="entry name" value="ZF_RING_2"/>
    <property type="match status" value="1"/>
</dbReference>
<keyword evidence="3" id="KW-0547">Nucleotide-binding</keyword>
<evidence type="ECO:0000313" key="15">
    <source>
        <dbReference type="Proteomes" id="UP000717515"/>
    </source>
</evidence>
<dbReference type="InterPro" id="IPR001841">
    <property type="entry name" value="Znf_RING"/>
</dbReference>
<dbReference type="GO" id="GO:0016787">
    <property type="term" value="F:hydrolase activity"/>
    <property type="evidence" value="ECO:0007669"/>
    <property type="project" value="UniProtKB-KW"/>
</dbReference>
<reference evidence="14" key="1">
    <citation type="submission" date="2021-07" db="EMBL/GenBank/DDBJ databases">
        <title>Draft genome of Mortierella alpina, strain LL118, isolated from an aspen leaf litter sample.</title>
        <authorList>
            <person name="Yang S."/>
            <person name="Vinatzer B.A."/>
        </authorList>
    </citation>
    <scope>NUCLEOTIDE SEQUENCE</scope>
    <source>
        <strain evidence="14">LL118</strain>
    </source>
</reference>
<dbReference type="PROSITE" id="PS51192">
    <property type="entry name" value="HELICASE_ATP_BIND_1"/>
    <property type="match status" value="1"/>
</dbReference>
<evidence type="ECO:0000256" key="10">
    <source>
        <dbReference type="SAM" id="MobiDB-lite"/>
    </source>
</evidence>
<evidence type="ECO:0000256" key="5">
    <source>
        <dbReference type="ARBA" id="ARBA00022801"/>
    </source>
</evidence>
<dbReference type="CDD" id="cd18793">
    <property type="entry name" value="SF2_C_SNF"/>
    <property type="match status" value="1"/>
</dbReference>
<dbReference type="Proteomes" id="UP000717515">
    <property type="component" value="Unassembled WGS sequence"/>
</dbReference>
<dbReference type="EMBL" id="JAIFTL010000009">
    <property type="protein sequence ID" value="KAG9327073.1"/>
    <property type="molecule type" value="Genomic_DNA"/>
</dbReference>
<dbReference type="InterPro" id="IPR014001">
    <property type="entry name" value="Helicase_ATP-bd"/>
</dbReference>
<dbReference type="GO" id="GO:0005524">
    <property type="term" value="F:ATP binding"/>
    <property type="evidence" value="ECO:0007669"/>
    <property type="project" value="UniProtKB-KW"/>
</dbReference>
<name>A0A9P8A9B5_MORAP</name>
<feature type="compositionally biased region" description="Basic and acidic residues" evidence="10">
    <location>
        <begin position="250"/>
        <end position="264"/>
    </location>
</feature>
<dbReference type="InterPro" id="IPR038718">
    <property type="entry name" value="SNF2-like_sf"/>
</dbReference>
<dbReference type="PROSITE" id="PS00518">
    <property type="entry name" value="ZF_RING_1"/>
    <property type="match status" value="1"/>
</dbReference>
<sequence>MDPEHEVESLKARLTVCRQQLESNSRINTRSRKEALRYEIRSLELALAKALGVKDDDDADHDADHSSDIEPPHTSNIEDRTGGTSTPESAHLPHIASPGRSRSPSPSLEGPSKKPKLEPEASFTPLMSTMHIADKESSNAAPSSSSVNDKEVELIRSALVDAGEDDLDLDALLKEQALMEQRLHDMKRQRDDEDEALARSLQNEEYEGSNRQPTIFTSIPPSVSTLSSSNAPSSSPNTHSSSSKESAQSKLDRARQERMDEEMARIFAETESSSFDLATSPSKRTQPTNFASSSATKPVFPIFDKNAWTEKPRTNDLGVGPSTSSSGYVFGPLSAKMGMHGAAPLSSNTQRPPLPYMNKPGALPPTTPALGLNYANSPTSKATASAVQNAAASILASAGSSNSSSIRKPANTIDLTLPVVDLTKNVHDLSDDDSFGYSGPFPGAIGALYSMAQNYRSINWYDDDDDEGDEEEDDYSYEDWVLRQSALWSSAASYSTRNYSSYDYVRKVSPQESEKELRDLLANIQAAEEDIAPQDRTGTPEGMASHIALLEHQKIGLTWLQKMEEGTNQGGILGDDMGLGKTVQTMALIVSRPSPPIDDDVIWDDRRQLYEPPLESKLVKTKTTLVIAPVALVYQWAEELRTKTQPGLLKVFIHHGQRKLTDPEELRSYDVVITTNHTAMFDFGHKDPNPAKCKPIGVLFKVKFHRVVLDEAHTIKNRQTKASIACARIAANYRWCLTGTPIQNNIDELYSLIRFLGIKPYCEWSNFREKISAPMKRSQQYGPAMQRVQALLKAVCLRRTKTSKVDGKPILNLPDRNVDKVETQFSVDERAFYDALEQRTRDRFNAYVKAGTVMKNYSNILLLLLRLRQACCHPHLINDFDKVTDQEDAPMDKNHVQKLLDNLLDDVRRRLIERGLDAVECPICMDIGEESVILSKCGHIYCRACITAHLYNHVEDEDRKCPECRRVTSVQDLISVVDFNARFNLEPEAAPSDPKGKGKAVDTPGDNVVGPALAIEVPEALDEWISSSKIDRMINIVKDVMARGEKVIVFSQFVSLLHLVEKPLQHENIKYLMYHGSMTAENRNRAVMQMTTDPTFPLMLISLKCGSLGLNLTVANHVVMMDPWWNPAVENQAIDRVHRIGQTKNVFVHRLCIPDTVEDRILALQAKKQALADGALGEGEVPKLAKLGLQELMYLFRGG</sequence>
<protein>
    <submittedName>
        <fullName evidence="14">Uncharacterized protein</fullName>
    </submittedName>
</protein>
<evidence type="ECO:0000259" key="13">
    <source>
        <dbReference type="PROSITE" id="PS51194"/>
    </source>
</evidence>
<dbReference type="SMART" id="SM00487">
    <property type="entry name" value="DEXDc"/>
    <property type="match status" value="1"/>
</dbReference>
<evidence type="ECO:0000256" key="3">
    <source>
        <dbReference type="ARBA" id="ARBA00022741"/>
    </source>
</evidence>
<dbReference type="SMART" id="SM00490">
    <property type="entry name" value="HELICc"/>
    <property type="match status" value="1"/>
</dbReference>
<dbReference type="SUPFAM" id="SSF57850">
    <property type="entry name" value="RING/U-box"/>
    <property type="match status" value="1"/>
</dbReference>
<dbReference type="InterPro" id="IPR001650">
    <property type="entry name" value="Helicase_C-like"/>
</dbReference>
<dbReference type="Gene3D" id="3.40.50.10810">
    <property type="entry name" value="Tandem AAA-ATPase domain"/>
    <property type="match status" value="1"/>
</dbReference>
<dbReference type="SMART" id="SM00184">
    <property type="entry name" value="RING"/>
    <property type="match status" value="1"/>
</dbReference>
<comment type="similarity">
    <text evidence="1">Belongs to the SNF2/RAD54 helicase family.</text>
</comment>
<dbReference type="GO" id="GO:0008094">
    <property type="term" value="F:ATP-dependent activity, acting on DNA"/>
    <property type="evidence" value="ECO:0007669"/>
    <property type="project" value="TreeGrafter"/>
</dbReference>
<dbReference type="Pfam" id="PF00271">
    <property type="entry name" value="Helicase_C"/>
    <property type="match status" value="1"/>
</dbReference>
<dbReference type="GO" id="GO:0008270">
    <property type="term" value="F:zinc ion binding"/>
    <property type="evidence" value="ECO:0007669"/>
    <property type="project" value="UniProtKB-KW"/>
</dbReference>
<dbReference type="GO" id="GO:0005634">
    <property type="term" value="C:nucleus"/>
    <property type="evidence" value="ECO:0007669"/>
    <property type="project" value="TreeGrafter"/>
</dbReference>
<dbReference type="InterPro" id="IPR050628">
    <property type="entry name" value="SNF2_RAD54_helicase_TF"/>
</dbReference>
<organism evidence="14 15">
    <name type="scientific">Mortierella alpina</name>
    <name type="common">Oleaginous fungus</name>
    <name type="synonym">Mortierella renispora</name>
    <dbReference type="NCBI Taxonomy" id="64518"/>
    <lineage>
        <taxon>Eukaryota</taxon>
        <taxon>Fungi</taxon>
        <taxon>Fungi incertae sedis</taxon>
        <taxon>Mucoromycota</taxon>
        <taxon>Mortierellomycotina</taxon>
        <taxon>Mortierellomycetes</taxon>
        <taxon>Mortierellales</taxon>
        <taxon>Mortierellaceae</taxon>
        <taxon>Mortierella</taxon>
    </lineage>
</organism>
<gene>
    <name evidence="14" type="ORF">KVV02_008703</name>
</gene>
<feature type="region of interest" description="Disordered" evidence="10">
    <location>
        <begin position="55"/>
        <end position="149"/>
    </location>
</feature>
<evidence type="ECO:0000256" key="7">
    <source>
        <dbReference type="ARBA" id="ARBA00022833"/>
    </source>
</evidence>
<dbReference type="InterPro" id="IPR000330">
    <property type="entry name" value="SNF2_N"/>
</dbReference>
<proteinExistence type="inferred from homology"/>
<evidence type="ECO:0000256" key="9">
    <source>
        <dbReference type="PROSITE-ProRule" id="PRU00175"/>
    </source>
</evidence>
<dbReference type="AlphaFoldDB" id="A0A9P8A9B5"/>
<dbReference type="InterPro" id="IPR017907">
    <property type="entry name" value="Znf_RING_CS"/>
</dbReference>
<accession>A0A9P8A9B5</accession>
<feature type="domain" description="Helicase C-terminal" evidence="13">
    <location>
        <begin position="1029"/>
        <end position="1188"/>
    </location>
</feature>
<comment type="caution">
    <text evidence="14">The sequence shown here is derived from an EMBL/GenBank/DDBJ whole genome shotgun (WGS) entry which is preliminary data.</text>
</comment>
<evidence type="ECO:0000259" key="11">
    <source>
        <dbReference type="PROSITE" id="PS50089"/>
    </source>
</evidence>
<dbReference type="PANTHER" id="PTHR45626:SF16">
    <property type="entry name" value="ATP-DEPENDENT HELICASE ULS1"/>
    <property type="match status" value="1"/>
</dbReference>
<feature type="domain" description="RING-type" evidence="11">
    <location>
        <begin position="921"/>
        <end position="965"/>
    </location>
</feature>
<dbReference type="Gene3D" id="3.40.50.300">
    <property type="entry name" value="P-loop containing nucleotide triphosphate hydrolases"/>
    <property type="match status" value="1"/>
</dbReference>
<keyword evidence="2" id="KW-0479">Metal-binding</keyword>
<feature type="region of interest" description="Disordered" evidence="10">
    <location>
        <begin position="184"/>
        <end position="296"/>
    </location>
</feature>
<dbReference type="GO" id="GO:0005737">
    <property type="term" value="C:cytoplasm"/>
    <property type="evidence" value="ECO:0007669"/>
    <property type="project" value="TreeGrafter"/>
</dbReference>
<evidence type="ECO:0000313" key="14">
    <source>
        <dbReference type="EMBL" id="KAG9327073.1"/>
    </source>
</evidence>
<evidence type="ECO:0000256" key="2">
    <source>
        <dbReference type="ARBA" id="ARBA00022723"/>
    </source>
</evidence>
<dbReference type="InterPro" id="IPR027417">
    <property type="entry name" value="P-loop_NTPase"/>
</dbReference>
<keyword evidence="5" id="KW-0378">Hydrolase</keyword>
<dbReference type="Pfam" id="PF00176">
    <property type="entry name" value="SNF2-rel_dom"/>
    <property type="match status" value="1"/>
</dbReference>
<dbReference type="SUPFAM" id="SSF52540">
    <property type="entry name" value="P-loop containing nucleoside triphosphate hydrolases"/>
    <property type="match status" value="2"/>
</dbReference>
<keyword evidence="6" id="KW-0347">Helicase</keyword>